<dbReference type="EMBL" id="BK032630">
    <property type="protein sequence ID" value="DAF52209.1"/>
    <property type="molecule type" value="Genomic_DNA"/>
</dbReference>
<proteinExistence type="predicted"/>
<organism evidence="1">
    <name type="scientific">Siphoviridae sp. ctq8D8</name>
    <dbReference type="NCBI Taxonomy" id="2827944"/>
    <lineage>
        <taxon>Viruses</taxon>
        <taxon>Duplodnaviria</taxon>
        <taxon>Heunggongvirae</taxon>
        <taxon>Uroviricota</taxon>
        <taxon>Caudoviricetes</taxon>
    </lineage>
</organism>
<protein>
    <submittedName>
        <fullName evidence="1">Uncharacterized protein</fullName>
    </submittedName>
</protein>
<reference evidence="1" key="1">
    <citation type="journal article" date="2021" name="Proc. Natl. Acad. Sci. U.S.A.">
        <title>A Catalog of Tens of Thousands of Viruses from Human Metagenomes Reveals Hidden Associations with Chronic Diseases.</title>
        <authorList>
            <person name="Tisza M.J."/>
            <person name="Buck C.B."/>
        </authorList>
    </citation>
    <scope>NUCLEOTIDE SEQUENCE</scope>
    <source>
        <strain evidence="1">Ctq8D8</strain>
    </source>
</reference>
<accession>A0A8S5SMH0</accession>
<sequence>MRDFDKLPLLTPEEAFERAMEMEMGWNRPLFDHGYRVRGLNDWLAIETLLRQYDVEDAVIASFGLKRFEEILDAFAMLRERGWRLWQTSANVYVDGELRAVPAIRAHYRGD</sequence>
<name>A0A8S5SMH0_9CAUD</name>
<evidence type="ECO:0000313" key="1">
    <source>
        <dbReference type="EMBL" id="DAF52209.1"/>
    </source>
</evidence>